<protein>
    <submittedName>
        <fullName evidence="1">Uncharacterized protein</fullName>
    </submittedName>
</protein>
<gene>
    <name evidence="1" type="ORF">B193_2198</name>
</gene>
<reference evidence="1 2" key="1">
    <citation type="submission" date="2012-07" db="EMBL/GenBank/DDBJ databases">
        <title>Draft genome sequence of Desulfovibrio magneticus str. Maddingley MBC34 obtained from a metagenomic sequence of a methanogenic enrichment isolated from coal-seam formation water in Victoria, Australia.</title>
        <authorList>
            <person name="Greenfield P."/>
            <person name="Hendry P."/>
            <person name="Li D."/>
            <person name="Rosewarne C.P."/>
            <person name="Tran-Dinh N."/>
            <person name="Elbourne L.D.H."/>
            <person name="Paulsen I.T."/>
            <person name="Midgley D.J."/>
        </authorList>
    </citation>
    <scope>NUCLEOTIDE SEQUENCE [LARGE SCALE GENOMIC DNA]</scope>
    <source>
        <strain evidence="2">Maddingley MBC34</strain>
    </source>
</reference>
<proteinExistence type="predicted"/>
<evidence type="ECO:0000313" key="1">
    <source>
        <dbReference type="EMBL" id="EKO39094.1"/>
    </source>
</evidence>
<sequence length="143" mass="15884">MPSDIRSVILDMVRNSDRPVKDIADAVGKPYSTLMRELDPGDVRAKLGVELLLPLMQACDSTAPLRCLAEVLDCRLVSNRGITPDKPTFHEELLDTYQALADYHRAMLEGQPPDVVGKKRETLIRQLKEDYAFYVARVGGGDG</sequence>
<accession>K6GDD7</accession>
<evidence type="ECO:0000313" key="2">
    <source>
        <dbReference type="Proteomes" id="UP000006272"/>
    </source>
</evidence>
<comment type="caution">
    <text evidence="1">The sequence shown here is derived from an EMBL/GenBank/DDBJ whole genome shotgun (WGS) entry which is preliminary data.</text>
</comment>
<name>K6GDD7_9BACT</name>
<dbReference type="AlphaFoldDB" id="K6GDD7"/>
<dbReference type="GO" id="GO:0003677">
    <property type="term" value="F:DNA binding"/>
    <property type="evidence" value="ECO:0007669"/>
    <property type="project" value="InterPro"/>
</dbReference>
<dbReference type="Pfam" id="PF06892">
    <property type="entry name" value="Phage_CP76"/>
    <property type="match status" value="1"/>
</dbReference>
<dbReference type="EMBL" id="ALAO01000174">
    <property type="protein sequence ID" value="EKO39094.1"/>
    <property type="molecule type" value="Genomic_DNA"/>
</dbReference>
<organism evidence="1 2">
    <name type="scientific">Solidesulfovibrio magneticus str. Maddingley MBC34</name>
    <dbReference type="NCBI Taxonomy" id="1206767"/>
    <lineage>
        <taxon>Bacteria</taxon>
        <taxon>Pseudomonadati</taxon>
        <taxon>Thermodesulfobacteriota</taxon>
        <taxon>Desulfovibrionia</taxon>
        <taxon>Desulfovibrionales</taxon>
        <taxon>Desulfovibrionaceae</taxon>
        <taxon>Solidesulfovibrio</taxon>
    </lineage>
</organism>
<dbReference type="PATRIC" id="fig|1206767.3.peg.2140"/>
<dbReference type="Proteomes" id="UP000006272">
    <property type="component" value="Unassembled WGS sequence"/>
</dbReference>
<dbReference type="InterPro" id="IPR009679">
    <property type="entry name" value="Phage_186_CII-like"/>
</dbReference>